<feature type="region of interest" description="Disordered" evidence="8">
    <location>
        <begin position="466"/>
        <end position="514"/>
    </location>
</feature>
<evidence type="ECO:0000256" key="3">
    <source>
        <dbReference type="ARBA" id="ARBA00004496"/>
    </source>
</evidence>
<dbReference type="Pfam" id="PF20925">
    <property type="entry name" value="Htt_bridge"/>
    <property type="match status" value="1"/>
</dbReference>
<evidence type="ECO:0000313" key="9">
    <source>
        <dbReference type="EMBL" id="KAK7793414.1"/>
    </source>
</evidence>
<dbReference type="PRINTS" id="PR00375">
    <property type="entry name" value="HUNTINGTIN"/>
</dbReference>
<comment type="function">
    <text evidence="1">May play a role in microtubule-mediated transport or vesicle function.</text>
</comment>
<dbReference type="Pfam" id="PF12372">
    <property type="entry name" value="Htt_N-HEAT"/>
    <property type="match status" value="1"/>
</dbReference>
<evidence type="ECO:0000313" key="10">
    <source>
        <dbReference type="Proteomes" id="UP001378592"/>
    </source>
</evidence>
<dbReference type="InterPro" id="IPR021133">
    <property type="entry name" value="HEAT_type_2"/>
</dbReference>
<dbReference type="InterPro" id="IPR024613">
    <property type="entry name" value="Huntingtin_N_HEAT_rpt-2"/>
</dbReference>
<dbReference type="InterPro" id="IPR000091">
    <property type="entry name" value="Huntingtin"/>
</dbReference>
<evidence type="ECO:0000256" key="1">
    <source>
        <dbReference type="ARBA" id="ARBA00002907"/>
    </source>
</evidence>
<name>A0AAN9V893_9ORTH</name>
<dbReference type="PANTHER" id="PTHR10170">
    <property type="entry name" value="HUNTINGTON DISEASE PROTEIN"/>
    <property type="match status" value="1"/>
</dbReference>
<dbReference type="GO" id="GO:0005634">
    <property type="term" value="C:nucleus"/>
    <property type="evidence" value="ECO:0007669"/>
    <property type="project" value="UniProtKB-SubCell"/>
</dbReference>
<proteinExistence type="inferred from homology"/>
<dbReference type="InterPro" id="IPR048413">
    <property type="entry name" value="Htt_C-HEAT_rpt"/>
</dbReference>
<evidence type="ECO:0000256" key="2">
    <source>
        <dbReference type="ARBA" id="ARBA00004123"/>
    </source>
</evidence>
<feature type="region of interest" description="Disordered" evidence="8">
    <location>
        <begin position="1019"/>
        <end position="1092"/>
    </location>
</feature>
<dbReference type="InterPro" id="IPR016024">
    <property type="entry name" value="ARM-type_fold"/>
</dbReference>
<dbReference type="InterPro" id="IPR048411">
    <property type="entry name" value="Htt_N_HEAT_rpt-1"/>
</dbReference>
<dbReference type="Pfam" id="PF20927">
    <property type="entry name" value="Htt_C-HEAT"/>
    <property type="match status" value="2"/>
</dbReference>
<gene>
    <name evidence="9" type="ORF">R5R35_014313</name>
</gene>
<dbReference type="EMBL" id="JAZDUA010000383">
    <property type="protein sequence ID" value="KAK7793414.1"/>
    <property type="molecule type" value="Genomic_DNA"/>
</dbReference>
<feature type="compositionally biased region" description="Basic and acidic residues" evidence="8">
    <location>
        <begin position="1070"/>
        <end position="1082"/>
    </location>
</feature>
<dbReference type="PANTHER" id="PTHR10170:SF10">
    <property type="entry name" value="HUNTINGTIN"/>
    <property type="match status" value="1"/>
</dbReference>
<reference evidence="9 10" key="1">
    <citation type="submission" date="2024-03" db="EMBL/GenBank/DDBJ databases">
        <title>The genome assembly and annotation of the cricket Gryllus longicercus Weissman &amp; Gray.</title>
        <authorList>
            <person name="Szrajer S."/>
            <person name="Gray D."/>
            <person name="Ylla G."/>
        </authorList>
    </citation>
    <scope>NUCLEOTIDE SEQUENCE [LARGE SCALE GENOMIC DNA]</scope>
    <source>
        <strain evidence="9">DAG 2021-001</strain>
        <tissue evidence="9">Whole body minus gut</tissue>
    </source>
</reference>
<evidence type="ECO:0000256" key="5">
    <source>
        <dbReference type="ARBA" id="ARBA00022490"/>
    </source>
</evidence>
<dbReference type="Gene3D" id="1.25.10.10">
    <property type="entry name" value="Leucine-rich Repeat Variant"/>
    <property type="match status" value="2"/>
</dbReference>
<comment type="caution">
    <text evidence="9">The sequence shown here is derived from an EMBL/GenBank/DDBJ whole genome shotgun (WGS) entry which is preliminary data.</text>
</comment>
<evidence type="ECO:0000256" key="4">
    <source>
        <dbReference type="ARBA" id="ARBA00007153"/>
    </source>
</evidence>
<dbReference type="InterPro" id="IPR048412">
    <property type="entry name" value="Htt_bridge"/>
</dbReference>
<dbReference type="InterPro" id="IPR028426">
    <property type="entry name" value="Huntingtin_fam"/>
</dbReference>
<feature type="compositionally biased region" description="Polar residues" evidence="8">
    <location>
        <begin position="495"/>
        <end position="514"/>
    </location>
</feature>
<keyword evidence="10" id="KW-1185">Reference proteome</keyword>
<dbReference type="PROSITE" id="PS50077">
    <property type="entry name" value="HEAT_REPEAT"/>
    <property type="match status" value="1"/>
</dbReference>
<feature type="compositionally biased region" description="Low complexity" evidence="8">
    <location>
        <begin position="1083"/>
        <end position="1092"/>
    </location>
</feature>
<sequence>MATLEKLVKALEGLKILQLTPQMSDDTSSRRKDKIAHCLTIADTMCQSGIKGASNFSHLLSIAIEILLQLCDDSHSDVRMIADESLNRIIRAMADSNVVKIQVELHKEIKKNGNARTLRAALWRFAELCHMIRPQKGKPYVLNLVPCIVQIAKRTEEPVLETLAAAVSKIFKALGNFTTDNDIKSLLKAFLHNLSSPSAVVRRTAACSILAICIHCRKPHVFITYVMNTLLDCVVPLRENQPLSTVLGVLGCLRNILPHVASAAEAEEEMWGSFGVRKSLREAPPSVDRMIQVYELCLHFSNSSDHNVVVAALETLQQLLQSPPPDFLQVLLSSEGITRSRITINDSVKLTQRSLSQMSVAPSLIGGDESALLDSEPDPDLQPQSIEQWMREVQSVTTIPSDTTSMSEDPYPSLGIGDEDDSTSYLSTADEATRGAEYSNIHIGKIKEDDDPEAFSVMMTVTLPACAPGRPPGRPFGMPVQSSIQSEESRDETTGSHVSGSPSPTSLQNTTPSQHCEIGSFTDADIPLVFCSRHLASVFLLTGAVGYTMPDSCVRVSSKALALHCLTACLRLCPRLFFLPLDRRCSVKEHGSLESEHQSLSDVLLYAKHSDPQLRGITSLLVGNLLQSVLIQSGGHFSRWKSRQIEASSITLQTLIGVLLKGLGDPSSVCSRHTLGALALCLPELLESVDSVAVECIIQVLPNLANNPYWLVKVKLIEVLSELPYLAIYRLTKGSEFQDKILQDVLMILLSDEDARVRHAAAKACVRVVPHFFFPTDHPQQDSVTARGIQHSTKFISQLLNPAFNPEEICGTSCSLQHPNINSLPAPFNVFSNTSTPSQMCPTLEATLSRLVNLLVQALLTSSSKYLVYGSCEALSLLSDQYLTTLHPRAWNCFIASQSKFKKSSKRSSSSGLAQNSQECLASPAAGLLSISLSLLTASPIPLDLSCQCWLVSLSGNLFSGLAVWSLRPIDTSQNETDNQKAMWNILRDKQLVCAAEQLLIHLIRTLNVFVHVLEETSPVVPTPKPSLPSLPTAPSLSPIKRKSKNVGAGTEVPVGTENRTRGVSPVKSSAEKEEKMDEKRGTTGSSTSASSNRGTSIGFFANCPHYMKVYEVVRSAYTNYKITLDASASEKFVGLLRTTLEALSQLLEVATINEVGRVAEETLAYLRLTVLVEPTATVKCVQQLLKCLFGTNLSAQWDEAEEKRLSSLVTSPSPRLEPEGFYSQCFHLPYQQLTEHLATSAGRHDMRMDSRDDRTMWNHLRRKTDRKGSSMIRSSFTRGADKASLAAYIRLFEPMVIKALKQYTVTSDVRLQCRVLLLLCQLVQLRVNYCLLDSDQIFIGFVLKQFEFIEEGQIPLAEELVPRIFYFLVHLSYEKNHSKCIIGVPKVIQLCDGLMASGQPPTTHCIPALVPVVEDVFLARGSRSGGGTDLKELDTQREVLVSMLLRLVEYHQVLDLLSAVLSERESEERWRRWSRQVIDALLPLLAQGRVRLESRAAQQALHRLLAACAPSVLRPADPLLRVLFATPPSLHSSIVAIQRWLGAVLGVLLLLLAQGKEETVLARLEELDLPLPPSPTLGSPDPLNARSITAPGQKLPPEQLMARFLLRVIGLVSHQIHNAVLNPTPNSDWHYLHEQFSNFMLYCIYMFESGSYCRVATAAIQMLRGESCKDSMEALDTSEDRVPVVPLPVENINSLFYELAPRCPMLTVQWCYLLALLGYNNQSFWASIMRTQPAHPILGQGLPNEDESGPSSCVNLEVVRKGGTILFCDYVCENLSDAQQLTWLLVNHIEEVVRLSIEPPVHELVAAVNRSSAASGLLVQAVAARCQNLLQPSFAVQLLRCLQSVHPSQSGALLTFLVPRLLAHPHVAVARLAASLACRRAELLLTLSPEEVTSQLGRDDLQALVVALNAAQLANKHSGLLGVLTRLGASGQDPSPPVLDPDNLRTLHLDKEWFLAQVKLRCCHKNISGAESAQLLSKLEYDDILGVLHCPDFNTVLLRDCIQLGTLLTLQAYQSLPEPKASYSNENYLEIQQKTTALESPLYTAARLCLLEQVANICSLMPRPHQVFCPVGRPPTPKEAKYASRLQQLLGDKNFMVQLFETTPAVTCYLTSLPTLAWGGTWPPVPPNACEDLAKFGVLCLEIIHGLVRNAQENPSEALLPHHLEQCLACAEANLREPNLSAVLGMPNNVTWMTSAVGALTSTIDYLLEGESLPDLPAHGLKRAMEDPETVCSAHACHQMAILVLWLEKTQNKGHNIPAFLASTMKSLIVSLARMPLVNSYVVTPPDVWNQGWAPELTGPAKTTVPPLPVECLQDIDVLQQLVFRMTLLGWTSRQQFEETWMALLSVLSASPAPATVSEAAAPPEEAALVAQAAALAVQALTALLVQTLLLPLPGRPGTSVLLHQPRARAISLLPVNHMPPAQLRAAQELLLWPLRGPVSSGSIPSHPQHVFQRSNPERINNPFNYGYSQVSLDYIWTATRMMADLVKDSSKRTVSAKCLEREQCLAVSGLDLHSCLHFLLDLYSQWTAPQSGTPLRLMSAAVCSVLAISDLFTERAQFTWMLATFLELSRLHPMEDEILHQYLVLGACKAAAVLMPEPEINERVRRVLEGGLRSAFLPARLAGLHGILYLLQAGPISSAGSEDGSIGHIVASASEYIQRNIAATSPDNGSSEEHTLLLWALIFFVLEAQAEEHGPETEGNQAILHTVLNSATAPNLLWSTHVTLLQGLERLVAVRAVGSQVAEQVSQLAVEKLRDSNPARSLPALQLLLTCMYTEKPIVAAHEVKQMDPEELIHTMEKTSALFDRIKRGYPSEVAMLCSVLPSLLTDFFPPSEMLSKVVGEFLSPQQPHPRLLATVVFQVFERASQQAQLPLLQDWVVFSLSNFTTCSPIAMATWCLTCFFISASPNPWLRALFPHVQSRIGRLEYEDRKLLCVAAADFYNHLRDEKQKQTFVSTFQAAAHMQQTPFSELVACL</sequence>
<feature type="compositionally biased region" description="Polar residues" evidence="8">
    <location>
        <begin position="397"/>
        <end position="407"/>
    </location>
</feature>
<dbReference type="Proteomes" id="UP001378592">
    <property type="component" value="Unassembled WGS sequence"/>
</dbReference>
<comment type="similarity">
    <text evidence="4">Belongs to the huntingtin family.</text>
</comment>
<evidence type="ECO:0000256" key="7">
    <source>
        <dbReference type="PROSITE-ProRule" id="PRU00103"/>
    </source>
</evidence>
<keyword evidence="6" id="KW-0539">Nucleus</keyword>
<dbReference type="SUPFAM" id="SSF48371">
    <property type="entry name" value="ARM repeat"/>
    <property type="match status" value="2"/>
</dbReference>
<dbReference type="InterPro" id="IPR011989">
    <property type="entry name" value="ARM-like"/>
</dbReference>
<dbReference type="Pfam" id="PF20926">
    <property type="entry name" value="Htt_N-HEAT_1"/>
    <property type="match status" value="1"/>
</dbReference>
<protein>
    <recommendedName>
        <fullName evidence="11">Huntingtin</fullName>
    </recommendedName>
</protein>
<feature type="repeat" description="HEAT" evidence="7">
    <location>
        <begin position="63"/>
        <end position="100"/>
    </location>
</feature>
<evidence type="ECO:0008006" key="11">
    <source>
        <dbReference type="Google" id="ProtNLM"/>
    </source>
</evidence>
<evidence type="ECO:0000256" key="6">
    <source>
        <dbReference type="ARBA" id="ARBA00023242"/>
    </source>
</evidence>
<comment type="subcellular location">
    <subcellularLocation>
        <location evidence="3">Cytoplasm</location>
    </subcellularLocation>
    <subcellularLocation>
        <location evidence="2">Nucleus</location>
    </subcellularLocation>
</comment>
<feature type="region of interest" description="Disordered" evidence="8">
    <location>
        <begin position="397"/>
        <end position="423"/>
    </location>
</feature>
<keyword evidence="5" id="KW-0963">Cytoplasm</keyword>
<dbReference type="GO" id="GO:0005737">
    <property type="term" value="C:cytoplasm"/>
    <property type="evidence" value="ECO:0007669"/>
    <property type="project" value="UniProtKB-SubCell"/>
</dbReference>
<organism evidence="9 10">
    <name type="scientific">Gryllus longicercus</name>
    <dbReference type="NCBI Taxonomy" id="2509291"/>
    <lineage>
        <taxon>Eukaryota</taxon>
        <taxon>Metazoa</taxon>
        <taxon>Ecdysozoa</taxon>
        <taxon>Arthropoda</taxon>
        <taxon>Hexapoda</taxon>
        <taxon>Insecta</taxon>
        <taxon>Pterygota</taxon>
        <taxon>Neoptera</taxon>
        <taxon>Polyneoptera</taxon>
        <taxon>Orthoptera</taxon>
        <taxon>Ensifera</taxon>
        <taxon>Gryllidea</taxon>
        <taxon>Grylloidea</taxon>
        <taxon>Gryllidae</taxon>
        <taxon>Gryllinae</taxon>
        <taxon>Gryllus</taxon>
    </lineage>
</organism>
<accession>A0AAN9V893</accession>
<evidence type="ECO:0000256" key="8">
    <source>
        <dbReference type="SAM" id="MobiDB-lite"/>
    </source>
</evidence>
<feature type="compositionally biased region" description="Low complexity" evidence="8">
    <location>
        <begin position="1030"/>
        <end position="1039"/>
    </location>
</feature>